<comment type="caution">
    <text evidence="3">The sequence shown here is derived from an EMBL/GenBank/DDBJ whole genome shotgun (WGS) entry which is preliminary data.</text>
</comment>
<keyword evidence="4" id="KW-1185">Reference proteome</keyword>
<dbReference type="Gene3D" id="3.60.15.10">
    <property type="entry name" value="Ribonuclease Z/Hydroxyacylglutathione hydrolase-like"/>
    <property type="match status" value="1"/>
</dbReference>
<feature type="domain" description="DUF6603" evidence="2">
    <location>
        <begin position="1510"/>
        <end position="1707"/>
    </location>
</feature>
<organism evidence="3 4">
    <name type="scientific">Staphylotrichum longicolle</name>
    <dbReference type="NCBI Taxonomy" id="669026"/>
    <lineage>
        <taxon>Eukaryota</taxon>
        <taxon>Fungi</taxon>
        <taxon>Dikarya</taxon>
        <taxon>Ascomycota</taxon>
        <taxon>Pezizomycotina</taxon>
        <taxon>Sordariomycetes</taxon>
        <taxon>Sordariomycetidae</taxon>
        <taxon>Sordariales</taxon>
        <taxon>Chaetomiaceae</taxon>
        <taxon>Staphylotrichum</taxon>
    </lineage>
</organism>
<dbReference type="InterPro" id="IPR036866">
    <property type="entry name" value="RibonucZ/Hydroxyglut_hydro"/>
</dbReference>
<dbReference type="EMBL" id="JAHCVI010000004">
    <property type="protein sequence ID" value="KAG7285856.1"/>
    <property type="molecule type" value="Genomic_DNA"/>
</dbReference>
<gene>
    <name evidence="3" type="ORF">NEMBOFW57_008150</name>
</gene>
<dbReference type="InterPro" id="IPR052159">
    <property type="entry name" value="Competence_DNA_uptake"/>
</dbReference>
<dbReference type="Proteomes" id="UP001197093">
    <property type="component" value="Unassembled WGS sequence"/>
</dbReference>
<accession>A0AAD4HWD1</accession>
<sequence>MAPKWDVHSYHYSVGAGDAAIHLLVDASVSPPKVKGAVLLDGGRAVGFPILKEGIRRLSSQYNCGTDKTGKPLPLQFNSIVISHWDDDHYGGIIKLLRSDFQENARRGTPTKDLKSSYCIYDLSGEPMTTLYAPYWLQESSSTKRPAKQRAYERPGQWKGYRDAATKQQYVNMCIGKFANTKDWVRKVAKLCAETGYGSGDIQVGMLGRNFFYNGGDGMPLRSENDPAQITDVATLINKMTLPNQPGLFCIGADSMLVGTGNVQAKLPPGGVDEPGVIDAGSDTAVNKSSIICIIVRSDGSVLHYFGGDVAYESELLLPEWLKNNGGKLDTERIPVMKLGHHGAATSSPVEFLNLLMPHYVFVSSGAQYGHPRYEVLMYQAALWNFCGQGKGWAIFGRKLLGTTYPTWFRDHAAFSVDAMTQGSQFETWRSEVVNTSKQGSPPLQTFNFENDTWKTAIKANGVVLKHQIADSVEQWWIAGPGVLTPNTMMPMGWTSHIVPKGGKNMYQFQAASAELLARHFHFPAVPTTVPFTHDTIKFGGSAPFSASLQLSKLDLVGYAPPQPPRQFPSSGVVSGNTRLATAARASVAAATSASTLANVTTSKKRKADPEDDSDSGSGATAMKTRPEPAATPFVQNTSVPHADPGDTSYWFVSSIWDPARIVAGRTTVAPAGSDLDNFLCCLAPAALGVISAPPPGAPPKTPVAVLPNEQWYYWLTLFQNIAPSISAHVLTDATASLQGFAIDLNVQVSGINYVLGFSTEATVSELSPASPTSASLSPEGVLVGTATIALGLSDASHFPPTIQLSQICSLVQFRSYNDNTTDASPLLKPVGPQPPPPSFTPYDWGVPFFGLADTVSLTLETQPDDAGQGPRNCLWFSSADAYLTSLRLQFKIDESDNPVLSWLEDHVLAKGVVSLASQPRIIARKQGRPAGGLVDLQEQMGSLQYGLESHIMLNLQLAVNNTASSSAAAADPFRFELFFTFGRADVEMIFLNQSAKYDVGEMLDTLGSCIPGLASDSLGNLADLLPHWFTDVGKIIIREIRLVAANDVTDPSRLKSASVEFEVPFSIHGQATAFHLSFSWPDKTFVASLFVAPSPVTTVDGDPWKSPTLDVRCLPEYEEYMYRPSSDLDLTTTGIPLAGLVPGRPADKAIAPPPGGIDLEVKQLSIQIRAGSTLSVAFRASIASGRPQGQEVAVPPIQVDAVDLMASYDGSELQLILQIQLEVTAPPTASDDALPVLLLGQFEYDDRDDSARAVDVAAGSSSRWSFNGVIENMPLSYLWDFLDPHAQGLLLDYVWDDTGWEFRVFDEPGPRLGSGRRRPSSLKGSPVAVDQLLIIHRPTATKPYVLFILTVSLAGGRSLTFIQLRYPGKNADDKPTTKRIVRFTLEALPDMGAVVPTVNSFAQPFDEMEFVWVHDDSGTGVQRGDVNIFNQRDVLLEDYWVPYKDTFKQPGTTDILLTMGCHFLLNKDAAAILDYGFGAPESSSPQRSTDPTPAPPVSDSNNPPPTMAPLQVTMAHIDGLAADFDSPPLTVAGLLEKSDDIYKGGVVVSLEPYSFLAVGSYGEMEEELDGSVYPVGLAPAGKTKVATFKSFFIFGELDGPIVDLGFLEVLGVKLGFGYNALLRNPTLDELSLFPMMQNPFSTAGSESAANANPMTLLSSFYNATPSPWIIPQNDVLWFAVGLTIVAFELISVTAVIVVDLEPQRLLNIRRRGRRHAGNGTPSEANFVYAEIRSGGFGMRYWFGGSNPYSGDWVYTVGGYHPAYTPAPQYPTPARLAIAWQVNWSLTVTGDAYFAITPKAAMGGGALLAVYSAGPLGAHFDAYADFLINFHPFHYVGDVGVDVGVSFTMDLLFVTLHISCDAGADVHLEGPGFGGVARVHFWLFEFDVPFGDTPSAPGALPWGDFWNLLTQEGKDPASVSRGDGHGSSGGASTTGGPNTAFIYNPVAGSIATDATMHTPPQGTALPPPSSALTGSKGPTSKSSTTAPRPWNVRAGTFRFRVESKMPMTHYVVNAPVGNKPVAVPHADFFIKPMHVCEPVQSSVVAVTITLVIPGAPGEVLKDQFRVTVLEKKAPASIWSQCGDYTNLLSPKAPTLSLPMVLDILAPKPRAFPPSGSSVPPDNIPGWVPDYNGATALVEDVCALVPVPDPKVPCATPATALLSAPSYRCKVDGSDLNAAWSNLQLSWQQSDVTRKPAICAWVDFFGWDGEGLVDEIPSEFVNDIGQEFLSAPFEMFNHT</sequence>
<feature type="region of interest" description="Disordered" evidence="1">
    <location>
        <begin position="599"/>
        <end position="642"/>
    </location>
</feature>
<feature type="region of interest" description="Disordered" evidence="1">
    <location>
        <begin position="1952"/>
        <end position="1989"/>
    </location>
</feature>
<reference evidence="3" key="1">
    <citation type="submission" date="2023-02" db="EMBL/GenBank/DDBJ databases">
        <authorList>
            <person name="Palmer J.M."/>
        </authorList>
    </citation>
    <scope>NUCLEOTIDE SEQUENCE</scope>
    <source>
        <strain evidence="3">FW57</strain>
    </source>
</reference>
<feature type="domain" description="DUF6603" evidence="2">
    <location>
        <begin position="1734"/>
        <end position="1917"/>
    </location>
</feature>
<evidence type="ECO:0000259" key="2">
    <source>
        <dbReference type="Pfam" id="PF20248"/>
    </source>
</evidence>
<dbReference type="Pfam" id="PF20248">
    <property type="entry name" value="DUF6603"/>
    <property type="match status" value="2"/>
</dbReference>
<feature type="region of interest" description="Disordered" evidence="1">
    <location>
        <begin position="1915"/>
        <end position="1937"/>
    </location>
</feature>
<feature type="compositionally biased region" description="Low complexity" evidence="1">
    <location>
        <begin position="1973"/>
        <end position="1985"/>
    </location>
</feature>
<evidence type="ECO:0000256" key="1">
    <source>
        <dbReference type="SAM" id="MobiDB-lite"/>
    </source>
</evidence>
<dbReference type="InterPro" id="IPR046538">
    <property type="entry name" value="DUF6603"/>
</dbReference>
<feature type="compositionally biased region" description="Pro residues" evidence="1">
    <location>
        <begin position="1493"/>
        <end position="1508"/>
    </location>
</feature>
<dbReference type="PANTHER" id="PTHR30619:SF1">
    <property type="entry name" value="RECOMBINATION PROTEIN 2"/>
    <property type="match status" value="1"/>
</dbReference>
<feature type="region of interest" description="Disordered" evidence="1">
    <location>
        <begin position="1481"/>
        <end position="1509"/>
    </location>
</feature>
<feature type="compositionally biased region" description="Polar residues" evidence="1">
    <location>
        <begin position="1482"/>
        <end position="1492"/>
    </location>
</feature>
<proteinExistence type="predicted"/>
<protein>
    <recommendedName>
        <fullName evidence="2">DUF6603 domain-containing protein</fullName>
    </recommendedName>
</protein>
<evidence type="ECO:0000313" key="4">
    <source>
        <dbReference type="Proteomes" id="UP001197093"/>
    </source>
</evidence>
<dbReference type="PANTHER" id="PTHR30619">
    <property type="entry name" value="DNA INTERNALIZATION/COMPETENCE PROTEIN COMEC/REC2"/>
    <property type="match status" value="1"/>
</dbReference>
<name>A0AAD4HWD1_9PEZI</name>
<evidence type="ECO:0000313" key="3">
    <source>
        <dbReference type="EMBL" id="KAG7285856.1"/>
    </source>
</evidence>